<protein>
    <submittedName>
        <fullName evidence="1">Uncharacterized protein</fullName>
    </submittedName>
</protein>
<comment type="caution">
    <text evidence="1">The sequence shown here is derived from an EMBL/GenBank/DDBJ whole genome shotgun (WGS) entry which is preliminary data.</text>
</comment>
<dbReference type="EMBL" id="BLLF01002157">
    <property type="protein sequence ID" value="GFH22932.1"/>
    <property type="molecule type" value="Genomic_DNA"/>
</dbReference>
<dbReference type="AlphaFoldDB" id="A0A6A0A1L0"/>
<proteinExistence type="predicted"/>
<feature type="non-terminal residue" evidence="1">
    <location>
        <position position="121"/>
    </location>
</feature>
<evidence type="ECO:0000313" key="1">
    <source>
        <dbReference type="EMBL" id="GFH22932.1"/>
    </source>
</evidence>
<accession>A0A6A0A1L0</accession>
<evidence type="ECO:0000313" key="2">
    <source>
        <dbReference type="Proteomes" id="UP000485058"/>
    </source>
</evidence>
<gene>
    <name evidence="1" type="ORF">HaLaN_20470</name>
</gene>
<sequence>MCPVGSLVQARLYALLGNGHIHVWRLALGQPPVFDSAWTHLGRERLSSLALLDAGATRIPSGLLPASSPLPRGPLQASALVACLKLGVDPASGEPHEHLVVGSATGDCLVLDTQQQGAEVF</sequence>
<name>A0A6A0A1L0_HAELA</name>
<dbReference type="Proteomes" id="UP000485058">
    <property type="component" value="Unassembled WGS sequence"/>
</dbReference>
<organism evidence="1 2">
    <name type="scientific">Haematococcus lacustris</name>
    <name type="common">Green alga</name>
    <name type="synonym">Haematococcus pluvialis</name>
    <dbReference type="NCBI Taxonomy" id="44745"/>
    <lineage>
        <taxon>Eukaryota</taxon>
        <taxon>Viridiplantae</taxon>
        <taxon>Chlorophyta</taxon>
        <taxon>core chlorophytes</taxon>
        <taxon>Chlorophyceae</taxon>
        <taxon>CS clade</taxon>
        <taxon>Chlamydomonadales</taxon>
        <taxon>Haematococcaceae</taxon>
        <taxon>Haematococcus</taxon>
    </lineage>
</organism>
<reference evidence="1 2" key="1">
    <citation type="submission" date="2020-02" db="EMBL/GenBank/DDBJ databases">
        <title>Draft genome sequence of Haematococcus lacustris strain NIES-144.</title>
        <authorList>
            <person name="Morimoto D."/>
            <person name="Nakagawa S."/>
            <person name="Yoshida T."/>
            <person name="Sawayama S."/>
        </authorList>
    </citation>
    <scope>NUCLEOTIDE SEQUENCE [LARGE SCALE GENOMIC DNA]</scope>
    <source>
        <strain evidence="1 2">NIES-144</strain>
    </source>
</reference>
<keyword evidence="2" id="KW-1185">Reference proteome</keyword>